<dbReference type="RefSeq" id="WP_130421283.1">
    <property type="nucleotide sequence ID" value="NZ_SHKW01000001.1"/>
</dbReference>
<keyword evidence="3" id="KW-1185">Reference proteome</keyword>
<dbReference type="SUPFAM" id="SSF56003">
    <property type="entry name" value="Molybdenum cofactor-binding domain"/>
    <property type="match status" value="2"/>
</dbReference>
<gene>
    <name evidence="2" type="ORF">BDD14_4634</name>
</gene>
<dbReference type="Gene3D" id="3.30.365.10">
    <property type="entry name" value="Aldehyde oxidase/xanthine dehydrogenase, molybdopterin binding domain"/>
    <property type="match status" value="4"/>
</dbReference>
<dbReference type="InterPro" id="IPR006311">
    <property type="entry name" value="TAT_signal"/>
</dbReference>
<dbReference type="InterPro" id="IPR052516">
    <property type="entry name" value="N-heterocyclic_Hydroxylase"/>
</dbReference>
<proteinExistence type="predicted"/>
<protein>
    <submittedName>
        <fullName evidence="2">CO/xanthine dehydrogenase Mo-binding subunit</fullName>
    </submittedName>
</protein>
<dbReference type="Pfam" id="PF20256">
    <property type="entry name" value="MoCoBD_2"/>
    <property type="match status" value="2"/>
</dbReference>
<comment type="caution">
    <text evidence="2">The sequence shown here is derived from an EMBL/GenBank/DDBJ whole genome shotgun (WGS) entry which is preliminary data.</text>
</comment>
<name>A0A4Q7Z0C8_9BACT</name>
<dbReference type="InterPro" id="IPR046867">
    <property type="entry name" value="AldOxase/xan_DH_MoCoBD2"/>
</dbReference>
<dbReference type="OrthoDB" id="9767994at2"/>
<dbReference type="SMART" id="SM01008">
    <property type="entry name" value="Ald_Xan_dh_C"/>
    <property type="match status" value="1"/>
</dbReference>
<dbReference type="Proteomes" id="UP000292958">
    <property type="component" value="Unassembled WGS sequence"/>
</dbReference>
<dbReference type="InterPro" id="IPR000674">
    <property type="entry name" value="Ald_Oxase/Xan_DH_a/b"/>
</dbReference>
<organism evidence="2 3">
    <name type="scientific">Edaphobacter modestus</name>
    <dbReference type="NCBI Taxonomy" id="388466"/>
    <lineage>
        <taxon>Bacteria</taxon>
        <taxon>Pseudomonadati</taxon>
        <taxon>Acidobacteriota</taxon>
        <taxon>Terriglobia</taxon>
        <taxon>Terriglobales</taxon>
        <taxon>Acidobacteriaceae</taxon>
        <taxon>Edaphobacter</taxon>
    </lineage>
</organism>
<dbReference type="PANTHER" id="PTHR47495">
    <property type="entry name" value="ALDEHYDE DEHYDROGENASE"/>
    <property type="match status" value="1"/>
</dbReference>
<accession>A0A4Q7Z0C8</accession>
<dbReference type="InterPro" id="IPR037165">
    <property type="entry name" value="AldOxase/xan_DH_Mopterin-bd_sf"/>
</dbReference>
<sequence length="771" mass="82719">MTVKIKSDSASTAIPTLSRRGFIKGGGVLMVSFSFPHLAATAAEVPTMTTGLASWIEIRHDNTVVVRTGRTEIGTGMSAFYAQVVAEELNVRPETITLIMGDTDKTPDGGYSAGFRTGAANLRKVGAYTYQALLGLAAKKLRVPVTALTVVDGVVTGGGKSIRYGELVREQHLDLKIPVSGEAAKVDPKSWNGMAGLDGLVVLGDPPMKPMSQYRFVGKSHPMPGTPDKVTGKTQWTCDVTLPEMLHARMVRPATLGSTLISVGTLDKTMFPSAQVVVKKNLVAVVSPNEWESINAAQAVAAETKWTEWVGLPGSENLTQGLRGYKWGAPSEARGNADAVAAAMAGSVKTISATYEQPYVKHAPIGPFVAVADVRSDGATTVWTHSANSQGLRAQIANTLSVPIEKVVVRWMDHAGQFGRTTFGGDGAEGDAAILSQMTGKPVRVQWTLQEDFAWSTCSPCWVEDIKCGLDADGRVTSVQSAFYSPQSNDARIVGAILAGMPCSVPKPGQWIATEWPYDKIPHRREEVYGMPNLGADSSTMGLRGLIMRTPGQRQQNFALESLMNQAAFVAGADPIEFRLRHTTDQRLIDIINATAKEAAWEPRSFPHPGARRTGAEPVAGRGANIMVRENSYWMGIAEVLVTPDTGVVQVTKFTIGAECGKIINPRQLTRCMKSGVVMGVSEALKEEVTFDTGKITSTMWTRYKILTMAEMPEVKTVQLSRDDKGYGGGSEAANGICPPAIAAAFFDATGVYPRRIPLTPAYVMKLLKGV</sequence>
<dbReference type="EMBL" id="SHKW01000001">
    <property type="protein sequence ID" value="RZU43031.1"/>
    <property type="molecule type" value="Genomic_DNA"/>
</dbReference>
<evidence type="ECO:0000313" key="3">
    <source>
        <dbReference type="Proteomes" id="UP000292958"/>
    </source>
</evidence>
<dbReference type="InterPro" id="IPR012368">
    <property type="entry name" value="OxRdtase_Mopterin-bd_su_IorB"/>
</dbReference>
<dbReference type="Pfam" id="PF02738">
    <property type="entry name" value="MoCoBD_1"/>
    <property type="match status" value="1"/>
</dbReference>
<dbReference type="Gene3D" id="3.90.1170.50">
    <property type="entry name" value="Aldehyde oxidase/xanthine dehydrogenase, a/b hammerhead"/>
    <property type="match status" value="1"/>
</dbReference>
<feature type="domain" description="Aldehyde oxidase/xanthine dehydrogenase a/b hammerhead" evidence="1">
    <location>
        <begin position="231"/>
        <end position="308"/>
    </location>
</feature>
<reference evidence="2 3" key="1">
    <citation type="submission" date="2019-02" db="EMBL/GenBank/DDBJ databases">
        <title>Genomic Encyclopedia of Archaeal and Bacterial Type Strains, Phase II (KMG-II): from individual species to whole genera.</title>
        <authorList>
            <person name="Goeker M."/>
        </authorList>
    </citation>
    <scope>NUCLEOTIDE SEQUENCE [LARGE SCALE GENOMIC DNA]</scope>
    <source>
        <strain evidence="2 3">DSM 18101</strain>
    </source>
</reference>
<dbReference type="PROSITE" id="PS51318">
    <property type="entry name" value="TAT"/>
    <property type="match status" value="1"/>
</dbReference>
<dbReference type="InterPro" id="IPR008274">
    <property type="entry name" value="AldOxase/xan_DH_MoCoBD1"/>
</dbReference>
<dbReference type="AlphaFoldDB" id="A0A4Q7Z0C8"/>
<dbReference type="GO" id="GO:0016491">
    <property type="term" value="F:oxidoreductase activity"/>
    <property type="evidence" value="ECO:0007669"/>
    <property type="project" value="InterPro"/>
</dbReference>
<dbReference type="PANTHER" id="PTHR47495:SF1">
    <property type="entry name" value="BLL3820 PROTEIN"/>
    <property type="match status" value="1"/>
</dbReference>
<evidence type="ECO:0000313" key="2">
    <source>
        <dbReference type="EMBL" id="RZU43031.1"/>
    </source>
</evidence>
<evidence type="ECO:0000259" key="1">
    <source>
        <dbReference type="SMART" id="SM01008"/>
    </source>
</evidence>
<dbReference type="PIRSF" id="PIRSF036389">
    <property type="entry name" value="IOR_B"/>
    <property type="match status" value="1"/>
</dbReference>